<dbReference type="OrthoDB" id="2262349at2759"/>
<accession>A0A9W9K039</accession>
<proteinExistence type="predicted"/>
<dbReference type="AlphaFoldDB" id="A0A9W9K039"/>
<evidence type="ECO:0000313" key="2">
    <source>
        <dbReference type="Proteomes" id="UP001149165"/>
    </source>
</evidence>
<name>A0A9W9K039_9EURO</name>
<dbReference type="InterPro" id="IPR052780">
    <property type="entry name" value="AAA_Catabolism_Regulators"/>
</dbReference>
<evidence type="ECO:0000313" key="1">
    <source>
        <dbReference type="EMBL" id="KAJ5087197.1"/>
    </source>
</evidence>
<dbReference type="GO" id="GO:0009074">
    <property type="term" value="P:aromatic amino acid family catabolic process"/>
    <property type="evidence" value="ECO:0007669"/>
    <property type="project" value="TreeGrafter"/>
</dbReference>
<keyword evidence="2" id="KW-1185">Reference proteome</keyword>
<dbReference type="PANTHER" id="PTHR31644:SF2">
    <property type="entry name" value="TRANSCRIPTIONAL ACTIVATOR ARO80-RELATED"/>
    <property type="match status" value="1"/>
</dbReference>
<dbReference type="EMBL" id="JAPQKH010000007">
    <property type="protein sequence ID" value="KAJ5087197.1"/>
    <property type="molecule type" value="Genomic_DNA"/>
</dbReference>
<organism evidence="1 2">
    <name type="scientific">Penicillium angulare</name>
    <dbReference type="NCBI Taxonomy" id="116970"/>
    <lineage>
        <taxon>Eukaryota</taxon>
        <taxon>Fungi</taxon>
        <taxon>Dikarya</taxon>
        <taxon>Ascomycota</taxon>
        <taxon>Pezizomycotina</taxon>
        <taxon>Eurotiomycetes</taxon>
        <taxon>Eurotiomycetidae</taxon>
        <taxon>Eurotiales</taxon>
        <taxon>Aspergillaceae</taxon>
        <taxon>Penicillium</taxon>
    </lineage>
</organism>
<dbReference type="Proteomes" id="UP001149165">
    <property type="component" value="Unassembled WGS sequence"/>
</dbReference>
<protein>
    <submittedName>
        <fullName evidence="1">Uncharacterized protein</fullName>
    </submittedName>
</protein>
<comment type="caution">
    <text evidence="1">The sequence shown here is derived from an EMBL/GenBank/DDBJ whole genome shotgun (WGS) entry which is preliminary data.</text>
</comment>
<sequence>MDNSTDAVNILLRAAQSPHLQPHQNNTSYPHSAWNQCWLVRKKWMRAEDVAWYVDDYFSDPKNHGLLVVHEPILCYTILTISSMFHSLPLESNSLGSDLIHVKCWGIVKSLCNRVFWAEEHGSASKLRTYGTVLALLLLVEWPPIIPNLPQDDMSELVVDEVLSTSTNNATDVNFEDLERHIQIGDGITSPLSSSFWVPSLH</sequence>
<reference evidence="1" key="1">
    <citation type="submission" date="2022-11" db="EMBL/GenBank/DDBJ databases">
        <authorList>
            <person name="Petersen C."/>
        </authorList>
    </citation>
    <scope>NUCLEOTIDE SEQUENCE</scope>
    <source>
        <strain evidence="1">IBT 30069</strain>
    </source>
</reference>
<reference evidence="1" key="2">
    <citation type="journal article" date="2023" name="IMA Fungus">
        <title>Comparative genomic study of the Penicillium genus elucidates a diverse pangenome and 15 lateral gene transfer events.</title>
        <authorList>
            <person name="Petersen C."/>
            <person name="Sorensen T."/>
            <person name="Nielsen M.R."/>
            <person name="Sondergaard T.E."/>
            <person name="Sorensen J.L."/>
            <person name="Fitzpatrick D.A."/>
            <person name="Frisvad J.C."/>
            <person name="Nielsen K.L."/>
        </authorList>
    </citation>
    <scope>NUCLEOTIDE SEQUENCE</scope>
    <source>
        <strain evidence="1">IBT 30069</strain>
    </source>
</reference>
<dbReference type="GO" id="GO:0045944">
    <property type="term" value="P:positive regulation of transcription by RNA polymerase II"/>
    <property type="evidence" value="ECO:0007669"/>
    <property type="project" value="TreeGrafter"/>
</dbReference>
<dbReference type="GO" id="GO:0000981">
    <property type="term" value="F:DNA-binding transcription factor activity, RNA polymerase II-specific"/>
    <property type="evidence" value="ECO:0007669"/>
    <property type="project" value="TreeGrafter"/>
</dbReference>
<gene>
    <name evidence="1" type="ORF">N7456_010813</name>
</gene>
<dbReference type="GO" id="GO:0005634">
    <property type="term" value="C:nucleus"/>
    <property type="evidence" value="ECO:0007669"/>
    <property type="project" value="TreeGrafter"/>
</dbReference>
<dbReference type="PANTHER" id="PTHR31644">
    <property type="entry name" value="TRANSCRIPTIONAL ACTIVATOR ARO80-RELATED"/>
    <property type="match status" value="1"/>
</dbReference>